<evidence type="ECO:0000313" key="1">
    <source>
        <dbReference type="EMBL" id="KKA20634.1"/>
    </source>
</evidence>
<sequence>MQTECPPEVAACSRDFDFSLACVHVPSRQFGFSFLSDLSDSSAPAWMNCSTGRLRDVSQDEVFIENIALIDRSESSFFFIRSGGSQSQSRHVLAWLQRETQFQDFDQDCAVQGLYCSSLLSCRASEFSLVWSLPDDASPYIRYRYEV</sequence>
<dbReference type="GeneID" id="25317708"/>
<comment type="caution">
    <text evidence="1">The sequence shown here is derived from an EMBL/GenBank/DDBJ whole genome shotgun (WGS) entry which is preliminary data.</text>
</comment>
<dbReference type="EMBL" id="LASV01000244">
    <property type="protein sequence ID" value="KKA20634.1"/>
    <property type="molecule type" value="Genomic_DNA"/>
</dbReference>
<dbReference type="AlphaFoldDB" id="A0A0F4YQX4"/>
<evidence type="ECO:0000313" key="2">
    <source>
        <dbReference type="Proteomes" id="UP000053958"/>
    </source>
</evidence>
<dbReference type="Proteomes" id="UP000053958">
    <property type="component" value="Unassembled WGS sequence"/>
</dbReference>
<protein>
    <submittedName>
        <fullName evidence="1">Uncharacterized protein</fullName>
    </submittedName>
</protein>
<keyword evidence="2" id="KW-1185">Reference proteome</keyword>
<proteinExistence type="predicted"/>
<accession>A0A0F4YQX4</accession>
<gene>
    <name evidence="1" type="ORF">T310_5363</name>
</gene>
<reference evidence="1 2" key="1">
    <citation type="submission" date="2015-04" db="EMBL/GenBank/DDBJ databases">
        <authorList>
            <person name="Heijne W.H."/>
            <person name="Fedorova N.D."/>
            <person name="Nierman W.C."/>
            <person name="Vollebregt A.W."/>
            <person name="Zhao Z."/>
            <person name="Wu L."/>
            <person name="Kumar M."/>
            <person name="Stam H."/>
            <person name="van den Berg M.A."/>
            <person name="Pel H.J."/>
        </authorList>
    </citation>
    <scope>NUCLEOTIDE SEQUENCE [LARGE SCALE GENOMIC DNA]</scope>
    <source>
        <strain evidence="1 2">CBS 393.64</strain>
    </source>
</reference>
<name>A0A0F4YQX4_RASE3</name>
<dbReference type="RefSeq" id="XP_013327246.1">
    <property type="nucleotide sequence ID" value="XM_013471792.1"/>
</dbReference>
<organism evidence="1 2">
    <name type="scientific">Rasamsonia emersonii (strain ATCC 16479 / CBS 393.64 / IMI 116815)</name>
    <dbReference type="NCBI Taxonomy" id="1408163"/>
    <lineage>
        <taxon>Eukaryota</taxon>
        <taxon>Fungi</taxon>
        <taxon>Dikarya</taxon>
        <taxon>Ascomycota</taxon>
        <taxon>Pezizomycotina</taxon>
        <taxon>Eurotiomycetes</taxon>
        <taxon>Eurotiomycetidae</taxon>
        <taxon>Eurotiales</taxon>
        <taxon>Trichocomaceae</taxon>
        <taxon>Rasamsonia</taxon>
    </lineage>
</organism>